<evidence type="ECO:0000313" key="3">
    <source>
        <dbReference type="Proteomes" id="UP001500668"/>
    </source>
</evidence>
<gene>
    <name evidence="2" type="ORF">GCM10010394_68040</name>
</gene>
<feature type="compositionally biased region" description="Low complexity" evidence="1">
    <location>
        <begin position="49"/>
        <end position="60"/>
    </location>
</feature>
<evidence type="ECO:0000256" key="1">
    <source>
        <dbReference type="SAM" id="MobiDB-lite"/>
    </source>
</evidence>
<sequence>MLSLIAWALSKGVLGGMLGGGNVRAAAHVAVWTIALSIRPVVADPPPVARAGPRAAPGRGTVVSGMRQN</sequence>
<reference evidence="2 3" key="1">
    <citation type="journal article" date="2019" name="Int. J. Syst. Evol. Microbiol.">
        <title>The Global Catalogue of Microorganisms (GCM) 10K type strain sequencing project: providing services to taxonomists for standard genome sequencing and annotation.</title>
        <authorList>
            <consortium name="The Broad Institute Genomics Platform"/>
            <consortium name="The Broad Institute Genome Sequencing Center for Infectious Disease"/>
            <person name="Wu L."/>
            <person name="Ma J."/>
        </authorList>
    </citation>
    <scope>NUCLEOTIDE SEQUENCE [LARGE SCALE GENOMIC DNA]</scope>
    <source>
        <strain evidence="2 3">JCM 5067</strain>
    </source>
</reference>
<dbReference type="EMBL" id="BAAACA010000064">
    <property type="protein sequence ID" value="GAA0627482.1"/>
    <property type="molecule type" value="Genomic_DNA"/>
</dbReference>
<comment type="caution">
    <text evidence="2">The sequence shown here is derived from an EMBL/GenBank/DDBJ whole genome shotgun (WGS) entry which is preliminary data.</text>
</comment>
<keyword evidence="3" id="KW-1185">Reference proteome</keyword>
<evidence type="ECO:0000313" key="2">
    <source>
        <dbReference type="EMBL" id="GAA0627482.1"/>
    </source>
</evidence>
<dbReference type="Proteomes" id="UP001500668">
    <property type="component" value="Unassembled WGS sequence"/>
</dbReference>
<organism evidence="2 3">
    <name type="scientific">Streptomyces crystallinus</name>
    <dbReference type="NCBI Taxonomy" id="68191"/>
    <lineage>
        <taxon>Bacteria</taxon>
        <taxon>Bacillati</taxon>
        <taxon>Actinomycetota</taxon>
        <taxon>Actinomycetes</taxon>
        <taxon>Kitasatosporales</taxon>
        <taxon>Streptomycetaceae</taxon>
        <taxon>Streptomyces</taxon>
    </lineage>
</organism>
<accession>A0ABN1H3J4</accession>
<protein>
    <recommendedName>
        <fullName evidence="4">Integral membrane protein</fullName>
    </recommendedName>
</protein>
<name>A0ABN1H3J4_9ACTN</name>
<evidence type="ECO:0008006" key="4">
    <source>
        <dbReference type="Google" id="ProtNLM"/>
    </source>
</evidence>
<feature type="region of interest" description="Disordered" evidence="1">
    <location>
        <begin position="49"/>
        <end position="69"/>
    </location>
</feature>
<proteinExistence type="predicted"/>